<protein>
    <recommendedName>
        <fullName evidence="6">Prepilin-type N-terminal cleavage/methylation domain-containing protein</fullName>
    </recommendedName>
</protein>
<dbReference type="PROSITE" id="PS00409">
    <property type="entry name" value="PROKAR_NTER_METHYL"/>
    <property type="match status" value="1"/>
</dbReference>
<dbReference type="InterPro" id="IPR012902">
    <property type="entry name" value="N_methyl_site"/>
</dbReference>
<evidence type="ECO:0008006" key="6">
    <source>
        <dbReference type="Google" id="ProtNLM"/>
    </source>
</evidence>
<reference evidence="4 5" key="1">
    <citation type="submission" date="2016-04" db="EMBL/GenBank/DDBJ databases">
        <title>Complete genome sequence of Fictibacillus phosphorivorans G25-29, a strain toxic to nematodes.</title>
        <authorList>
            <person name="Zheng Z."/>
        </authorList>
    </citation>
    <scope>NUCLEOTIDE SEQUENCE [LARGE SCALE GENOMIC DNA]</scope>
    <source>
        <strain evidence="4 5">G25-29</strain>
    </source>
</reference>
<dbReference type="KEGG" id="fpn:ABE65_018025"/>
<dbReference type="RefSeq" id="WP_066397982.1">
    <property type="nucleotide sequence ID" value="NZ_CP015378.1"/>
</dbReference>
<name>A0A160IQW1_9BACL</name>
<dbReference type="GO" id="GO:0009986">
    <property type="term" value="C:cell surface"/>
    <property type="evidence" value="ECO:0007669"/>
    <property type="project" value="UniProtKB-SubCell"/>
</dbReference>
<organism evidence="4 5">
    <name type="scientific">Fictibacillus phosphorivorans</name>
    <dbReference type="NCBI Taxonomy" id="1221500"/>
    <lineage>
        <taxon>Bacteria</taxon>
        <taxon>Bacillati</taxon>
        <taxon>Bacillota</taxon>
        <taxon>Bacilli</taxon>
        <taxon>Bacillales</taxon>
        <taxon>Fictibacillaceae</taxon>
        <taxon>Fictibacillus</taxon>
    </lineage>
</organism>
<proteinExistence type="predicted"/>
<evidence type="ECO:0000313" key="4">
    <source>
        <dbReference type="EMBL" id="ANC78590.1"/>
    </source>
</evidence>
<sequence>MLRERIRYLDQRGFTLVESLLSLVLFSIIATAVYFVLLNGLKTENKIYNETLIRDEADLVMSEFIKVLYTATPSKVKETVNDPNNLVYKLNNNTSKTIGFVQDKPVIDGRQISSNDFNFSGSTITIVDKSIKIDLLVGSNKNANAKKLKLESQFRLMEE</sequence>
<evidence type="ECO:0000256" key="2">
    <source>
        <dbReference type="ARBA" id="ARBA00023287"/>
    </source>
</evidence>
<dbReference type="Pfam" id="PF07963">
    <property type="entry name" value="N_methyl"/>
    <property type="match status" value="1"/>
</dbReference>
<dbReference type="NCBIfam" id="TIGR02532">
    <property type="entry name" value="IV_pilin_GFxxxE"/>
    <property type="match status" value="1"/>
</dbReference>
<dbReference type="EMBL" id="CP015378">
    <property type="protein sequence ID" value="ANC78590.1"/>
    <property type="molecule type" value="Genomic_DNA"/>
</dbReference>
<keyword evidence="3" id="KW-0812">Transmembrane</keyword>
<comment type="subcellular location">
    <subcellularLocation>
        <location evidence="1">Cell surface</location>
    </subcellularLocation>
</comment>
<accession>A0A160IQW1</accession>
<evidence type="ECO:0000256" key="1">
    <source>
        <dbReference type="ARBA" id="ARBA00004241"/>
    </source>
</evidence>
<dbReference type="Proteomes" id="UP000076623">
    <property type="component" value="Chromosome"/>
</dbReference>
<keyword evidence="3" id="KW-1133">Transmembrane helix</keyword>
<keyword evidence="2" id="KW-0178">Competence</keyword>
<dbReference type="STRING" id="1221500.ABE65_018025"/>
<evidence type="ECO:0000256" key="3">
    <source>
        <dbReference type="SAM" id="Phobius"/>
    </source>
</evidence>
<gene>
    <name evidence="4" type="ORF">ABE65_018025</name>
</gene>
<feature type="transmembrane region" description="Helical" evidence="3">
    <location>
        <begin position="20"/>
        <end position="38"/>
    </location>
</feature>
<dbReference type="AlphaFoldDB" id="A0A160IQW1"/>
<evidence type="ECO:0000313" key="5">
    <source>
        <dbReference type="Proteomes" id="UP000076623"/>
    </source>
</evidence>
<keyword evidence="3" id="KW-0472">Membrane</keyword>
<dbReference type="GO" id="GO:0030420">
    <property type="term" value="P:establishment of competence for transformation"/>
    <property type="evidence" value="ECO:0007669"/>
    <property type="project" value="UniProtKB-KW"/>
</dbReference>
<keyword evidence="5" id="KW-1185">Reference proteome</keyword>